<dbReference type="PANTHER" id="PTHR43844">
    <property type="entry name" value="METHIONINE SYNTHASE"/>
    <property type="match status" value="1"/>
</dbReference>
<dbReference type="Proteomes" id="UP001595909">
    <property type="component" value="Unassembled WGS sequence"/>
</dbReference>
<dbReference type="RefSeq" id="WP_274192172.1">
    <property type="nucleotide sequence ID" value="NZ_BAABHN010000069.1"/>
</dbReference>
<sequence>MQRSTDRVLTTHVGSLARPEPLLDTMREKEHGRPYDADLFARQVTDAVAEVVAKQREVGIDVVTDGEMGKVSFATYIQRRLGGFEPASSGERLLPPSWQVEIDAFPEYYEGYLGKYSKTVAPMVSVACTGPVSYIGHDELQTDIANLHKAVAGVSGVVETFMPSTSPRGFGRNAYYATDREYYEAVGEALREEYLAIIEAGFLLQIDDPWLIEILSDPTLEPAERDRTAREHAEIVNHSLRGVPTEKIRLHTCYGLNHGPRVHDISMGEVAPYMLGIQAGGYSFEVANPRHMHEWKVWEDPAIRNALPDGAVLIPGLLGHAQNYVEHPELIADMIGWYASCVGRENVIASADCGFSSRASYAPEVHPSVVWEKFRALSAGAAIATQRLWS</sequence>
<proteinExistence type="predicted"/>
<protein>
    <submittedName>
        <fullName evidence="1">Cobalamin-independent methionine synthase II family protein</fullName>
    </submittedName>
</protein>
<organism evidence="1 2">
    <name type="scientific">Actinomycetospora chibensis</name>
    <dbReference type="NCBI Taxonomy" id="663606"/>
    <lineage>
        <taxon>Bacteria</taxon>
        <taxon>Bacillati</taxon>
        <taxon>Actinomycetota</taxon>
        <taxon>Actinomycetes</taxon>
        <taxon>Pseudonocardiales</taxon>
        <taxon>Pseudonocardiaceae</taxon>
        <taxon>Actinomycetospora</taxon>
    </lineage>
</organism>
<dbReference type="Gene3D" id="3.20.20.210">
    <property type="match status" value="1"/>
</dbReference>
<dbReference type="CDD" id="cd03311">
    <property type="entry name" value="CIMS_C_terminal_like"/>
    <property type="match status" value="1"/>
</dbReference>
<accession>A0ABV9RUA1</accession>
<dbReference type="InterPro" id="IPR038071">
    <property type="entry name" value="UROD/MetE-like_sf"/>
</dbReference>
<reference evidence="2" key="1">
    <citation type="journal article" date="2019" name="Int. J. Syst. Evol. Microbiol.">
        <title>The Global Catalogue of Microorganisms (GCM) 10K type strain sequencing project: providing services to taxonomists for standard genome sequencing and annotation.</title>
        <authorList>
            <consortium name="The Broad Institute Genomics Platform"/>
            <consortium name="The Broad Institute Genome Sequencing Center for Infectious Disease"/>
            <person name="Wu L."/>
            <person name="Ma J."/>
        </authorList>
    </citation>
    <scope>NUCLEOTIDE SEQUENCE [LARGE SCALE GENOMIC DNA]</scope>
    <source>
        <strain evidence="2">CCUG 50347</strain>
    </source>
</reference>
<dbReference type="EMBL" id="JBHSIM010000069">
    <property type="protein sequence ID" value="MFC4836777.1"/>
    <property type="molecule type" value="Genomic_DNA"/>
</dbReference>
<dbReference type="InterPro" id="IPR002629">
    <property type="entry name" value="Met_Synth_C/arc"/>
</dbReference>
<comment type="caution">
    <text evidence="1">The sequence shown here is derived from an EMBL/GenBank/DDBJ whole genome shotgun (WGS) entry which is preliminary data.</text>
</comment>
<evidence type="ECO:0000313" key="1">
    <source>
        <dbReference type="EMBL" id="MFC4836777.1"/>
    </source>
</evidence>
<keyword evidence="2" id="KW-1185">Reference proteome</keyword>
<dbReference type="PANTHER" id="PTHR43844:SF2">
    <property type="entry name" value="SYNTHASE, VITAMIN-B12 INDEPENDENT, PUTATIVE (AFU_ORTHOLOGUE AFUA_3G12060)-RELATED"/>
    <property type="match status" value="1"/>
</dbReference>
<evidence type="ECO:0000313" key="2">
    <source>
        <dbReference type="Proteomes" id="UP001595909"/>
    </source>
</evidence>
<dbReference type="SUPFAM" id="SSF51726">
    <property type="entry name" value="UROD/MetE-like"/>
    <property type="match status" value="1"/>
</dbReference>
<name>A0ABV9RUA1_9PSEU</name>
<gene>
    <name evidence="1" type="ORF">ACFPEL_30550</name>
</gene>